<dbReference type="InterPro" id="IPR014710">
    <property type="entry name" value="RmlC-like_jellyroll"/>
</dbReference>
<dbReference type="AlphaFoldDB" id="A0A9N8H4R5"/>
<accession>A0A9N8H4R5</accession>
<comment type="caution">
    <text evidence="5">The sequence shown here is derived from an EMBL/GenBank/DDBJ whole genome shotgun (WGS) entry which is preliminary data.</text>
</comment>
<dbReference type="Pfam" id="PF02678">
    <property type="entry name" value="Pirin"/>
    <property type="match status" value="1"/>
</dbReference>
<sequence>MSDPTASPILKSSLVAKATLDPFLYCVYHKDAYPAAKDDSMEAPRQGDGQDFNPVAPYRMYHGDRIAGFPKHPHRGFETITATVEGIIDHSDSFGNAGRYGNGDLQWMTAGKGVVHAEMFPLVNKETHNHVRFFQIWINLPACSKMVEPSFAMFWAPQVPKWSPEDGLARATIFYGDYLLGGDAATGERQRNPNTSPKDSWAFDPEHDVAVIHIVLESGGSIPIPAAHGGSAINRVFYIVDGSSSGLTLNGFRVKGKMITVDASVDLTISMSDSSSSVDMLMLQGKPIGEPVSQSGPFVMNTPEEVKQAEADYKATQFGEWPWPRRDMVFAQDKGRFSLLDGNETVPPT</sequence>
<feature type="domain" description="Pirin N-terminal" evidence="3">
    <location>
        <begin position="57"/>
        <end position="138"/>
    </location>
</feature>
<dbReference type="InterPro" id="IPR011051">
    <property type="entry name" value="RmlC_Cupin_sf"/>
</dbReference>
<evidence type="ECO:0000259" key="4">
    <source>
        <dbReference type="Pfam" id="PF05726"/>
    </source>
</evidence>
<protein>
    <submittedName>
        <fullName evidence="5">Pirin-like protein</fullName>
    </submittedName>
</protein>
<evidence type="ECO:0000256" key="1">
    <source>
        <dbReference type="ARBA" id="ARBA00008416"/>
    </source>
</evidence>
<gene>
    <name evidence="5" type="ORF">SEMRO_56_G032810.1</name>
</gene>
<dbReference type="InterPro" id="IPR003829">
    <property type="entry name" value="Pirin_N_dom"/>
</dbReference>
<feature type="domain" description="Pirin C-terminal" evidence="4">
    <location>
        <begin position="213"/>
        <end position="319"/>
    </location>
</feature>
<dbReference type="InterPro" id="IPR012093">
    <property type="entry name" value="Pirin"/>
</dbReference>
<dbReference type="SUPFAM" id="SSF51182">
    <property type="entry name" value="RmlC-like cupins"/>
    <property type="match status" value="1"/>
</dbReference>
<evidence type="ECO:0000313" key="6">
    <source>
        <dbReference type="Proteomes" id="UP001153069"/>
    </source>
</evidence>
<organism evidence="5 6">
    <name type="scientific">Seminavis robusta</name>
    <dbReference type="NCBI Taxonomy" id="568900"/>
    <lineage>
        <taxon>Eukaryota</taxon>
        <taxon>Sar</taxon>
        <taxon>Stramenopiles</taxon>
        <taxon>Ochrophyta</taxon>
        <taxon>Bacillariophyta</taxon>
        <taxon>Bacillariophyceae</taxon>
        <taxon>Bacillariophycidae</taxon>
        <taxon>Naviculales</taxon>
        <taxon>Naviculaceae</taxon>
        <taxon>Seminavis</taxon>
    </lineage>
</organism>
<dbReference type="InterPro" id="IPR008778">
    <property type="entry name" value="Pirin_C_dom"/>
</dbReference>
<evidence type="ECO:0000259" key="3">
    <source>
        <dbReference type="Pfam" id="PF02678"/>
    </source>
</evidence>
<dbReference type="PANTHER" id="PTHR13903:SF8">
    <property type="entry name" value="PIRIN"/>
    <property type="match status" value="1"/>
</dbReference>
<name>A0A9N8H4R5_9STRA</name>
<dbReference type="Gene3D" id="2.60.120.10">
    <property type="entry name" value="Jelly Rolls"/>
    <property type="match status" value="2"/>
</dbReference>
<comment type="similarity">
    <text evidence="1 2">Belongs to the pirin family.</text>
</comment>
<reference evidence="5" key="1">
    <citation type="submission" date="2020-06" db="EMBL/GenBank/DDBJ databases">
        <authorList>
            <consortium name="Plant Systems Biology data submission"/>
        </authorList>
    </citation>
    <scope>NUCLEOTIDE SEQUENCE</scope>
    <source>
        <strain evidence="5">D6</strain>
    </source>
</reference>
<evidence type="ECO:0000313" key="5">
    <source>
        <dbReference type="EMBL" id="CAB9499225.1"/>
    </source>
</evidence>
<dbReference type="CDD" id="cd02909">
    <property type="entry name" value="cupin_pirin_N"/>
    <property type="match status" value="1"/>
</dbReference>
<dbReference type="EMBL" id="CAICTM010000055">
    <property type="protein sequence ID" value="CAB9499225.1"/>
    <property type="molecule type" value="Genomic_DNA"/>
</dbReference>
<evidence type="ECO:0000256" key="2">
    <source>
        <dbReference type="RuleBase" id="RU003457"/>
    </source>
</evidence>
<dbReference type="Proteomes" id="UP001153069">
    <property type="component" value="Unassembled WGS sequence"/>
</dbReference>
<dbReference type="OrthoDB" id="198735at2759"/>
<keyword evidence="6" id="KW-1185">Reference proteome</keyword>
<dbReference type="Pfam" id="PF05726">
    <property type="entry name" value="Pirin_C"/>
    <property type="match status" value="1"/>
</dbReference>
<dbReference type="PANTHER" id="PTHR13903">
    <property type="entry name" value="PIRIN-RELATED"/>
    <property type="match status" value="1"/>
</dbReference>
<proteinExistence type="inferred from homology"/>